<proteinExistence type="predicted"/>
<name>A0A9N8V879_9GLOM</name>
<evidence type="ECO:0000313" key="1">
    <source>
        <dbReference type="EMBL" id="CAG8438169.1"/>
    </source>
</evidence>
<comment type="caution">
    <text evidence="1">The sequence shown here is derived from an EMBL/GenBank/DDBJ whole genome shotgun (WGS) entry which is preliminary data.</text>
</comment>
<accession>A0A9N8V879</accession>
<dbReference type="Proteomes" id="UP000789342">
    <property type="component" value="Unassembled WGS sequence"/>
</dbReference>
<dbReference type="EMBL" id="CAJVPV010000013">
    <property type="protein sequence ID" value="CAG8438169.1"/>
    <property type="molecule type" value="Genomic_DNA"/>
</dbReference>
<dbReference type="AlphaFoldDB" id="A0A9N8V879"/>
<reference evidence="1" key="1">
    <citation type="submission" date="2021-06" db="EMBL/GenBank/DDBJ databases">
        <authorList>
            <person name="Kallberg Y."/>
            <person name="Tangrot J."/>
            <person name="Rosling A."/>
        </authorList>
    </citation>
    <scope>NUCLEOTIDE SEQUENCE</scope>
    <source>
        <strain evidence="1">CL551</strain>
    </source>
</reference>
<organism evidence="1 2">
    <name type="scientific">Acaulospora morrowiae</name>
    <dbReference type="NCBI Taxonomy" id="94023"/>
    <lineage>
        <taxon>Eukaryota</taxon>
        <taxon>Fungi</taxon>
        <taxon>Fungi incertae sedis</taxon>
        <taxon>Mucoromycota</taxon>
        <taxon>Glomeromycotina</taxon>
        <taxon>Glomeromycetes</taxon>
        <taxon>Diversisporales</taxon>
        <taxon>Acaulosporaceae</taxon>
        <taxon>Acaulospora</taxon>
    </lineage>
</organism>
<sequence length="170" mass="19199">MSENEDQEVLSLSPIFPIIIFPSTFDSYLQSYENRPIGPSDDLPATVTTRSQESNSYSFEFDHSGSDSTAYNVANSKPFHVKQPVKLSNQSLDFGIDSHALYYRTNVQNSSAEFYEYLPKINSNNGYTENLFVVDSEIPFPSNEKVVIDGYVIGLPKFEEAIEVEINQMI</sequence>
<keyword evidence="2" id="KW-1185">Reference proteome</keyword>
<protein>
    <submittedName>
        <fullName evidence="1">2511_t:CDS:1</fullName>
    </submittedName>
</protein>
<gene>
    <name evidence="1" type="ORF">AMORRO_LOCUS72</name>
</gene>
<evidence type="ECO:0000313" key="2">
    <source>
        <dbReference type="Proteomes" id="UP000789342"/>
    </source>
</evidence>